<evidence type="ECO:0000313" key="3">
    <source>
        <dbReference type="Proteomes" id="UP001366166"/>
    </source>
</evidence>
<organism evidence="2 3">
    <name type="scientific">Desulfoferula mesophila</name>
    <dbReference type="NCBI Taxonomy" id="3058419"/>
    <lineage>
        <taxon>Bacteria</taxon>
        <taxon>Pseudomonadati</taxon>
        <taxon>Thermodesulfobacteriota</taxon>
        <taxon>Desulfarculia</taxon>
        <taxon>Desulfarculales</taxon>
        <taxon>Desulfarculaceae</taxon>
        <taxon>Desulfoferula</taxon>
    </lineage>
</organism>
<reference evidence="3" key="1">
    <citation type="journal article" date="2023" name="Arch. Microbiol.">
        <title>Desulfoferula mesophilus gen. nov. sp. nov., a mesophilic sulfate-reducing bacterium isolated from a brackish lake sediment.</title>
        <authorList>
            <person name="Watanabe T."/>
            <person name="Yabe T."/>
            <person name="Tsuji J.M."/>
            <person name="Fukui M."/>
        </authorList>
    </citation>
    <scope>NUCLEOTIDE SEQUENCE [LARGE SCALE GENOMIC DNA]</scope>
    <source>
        <strain evidence="3">12FAK</strain>
    </source>
</reference>
<evidence type="ECO:0000256" key="1">
    <source>
        <dbReference type="SAM" id="SignalP"/>
    </source>
</evidence>
<evidence type="ECO:0000313" key="2">
    <source>
        <dbReference type="EMBL" id="BEQ16486.1"/>
    </source>
</evidence>
<feature type="chain" id="PRO_5043941937" evidence="1">
    <location>
        <begin position="23"/>
        <end position="296"/>
    </location>
</feature>
<keyword evidence="2" id="KW-0067">ATP-binding</keyword>
<feature type="signal peptide" evidence="1">
    <location>
        <begin position="1"/>
        <end position="22"/>
    </location>
</feature>
<dbReference type="RefSeq" id="WP_338602367.1">
    <property type="nucleotide sequence ID" value="NZ_AP028679.1"/>
</dbReference>
<dbReference type="Proteomes" id="UP001366166">
    <property type="component" value="Chromosome"/>
</dbReference>
<keyword evidence="3" id="KW-1185">Reference proteome</keyword>
<dbReference type="InterPro" id="IPR011042">
    <property type="entry name" value="6-blade_b-propeller_TolB-like"/>
</dbReference>
<keyword evidence="2" id="KW-0547">Nucleotide-binding</keyword>
<dbReference type="Gene3D" id="2.120.10.30">
    <property type="entry name" value="TolB, C-terminal domain"/>
    <property type="match status" value="1"/>
</dbReference>
<keyword evidence="1" id="KW-0732">Signal</keyword>
<accession>A0AAU9EH73</accession>
<dbReference type="EMBL" id="AP028679">
    <property type="protein sequence ID" value="BEQ16486.1"/>
    <property type="molecule type" value="Genomic_DNA"/>
</dbReference>
<dbReference type="GO" id="GO:0005524">
    <property type="term" value="F:ATP binding"/>
    <property type="evidence" value="ECO:0007669"/>
    <property type="project" value="UniProtKB-KW"/>
</dbReference>
<sequence>MKSLLAVLLAVAVLAAFTPALAAWQVINQQILPGSGHPESVAYDAKNQALYMSNFGEAFKPTLKDGKGYISKLDIQGKHLETHFLPGPGDKLNKPKGLWVEHGRLWAADIDSVWCFDLKTKKGRRLALPQAQFANDVAVNQGNLYVSDTNAGCVYLVQPADFLDTEPKVRVMLSPTGFHPNGLWPAQGGGVYIVAKKDLEGPGGLYQARDVGQMSKLKGDLGRLDGVAMLPDGSFLYTDWAGGGLFLLSGGGGPIKLVGGFKGPADFAVVPRGKGYLVVVPDLVTGELHLIEIANK</sequence>
<dbReference type="SUPFAM" id="SSF63829">
    <property type="entry name" value="Calcium-dependent phosphotriesterase"/>
    <property type="match status" value="1"/>
</dbReference>
<dbReference type="KEGG" id="dmp:FAK_35520"/>
<protein>
    <submittedName>
        <fullName evidence="2">ATP-binding protein</fullName>
    </submittedName>
</protein>
<name>A0AAU9EH73_9BACT</name>
<proteinExistence type="predicted"/>
<dbReference type="AlphaFoldDB" id="A0AAU9EH73"/>
<gene>
    <name evidence="2" type="ORF">FAK_35520</name>
</gene>